<dbReference type="PANTHER" id="PTHR43792">
    <property type="entry name" value="GNAT FAMILY, PUTATIVE (AFU_ORTHOLOGUE AFUA_3G00765)-RELATED-RELATED"/>
    <property type="match status" value="1"/>
</dbReference>
<dbReference type="AlphaFoldDB" id="A0AAJ1U1F8"/>
<accession>A0AAJ1U1F8</accession>
<evidence type="ECO:0000256" key="2">
    <source>
        <dbReference type="ARBA" id="ARBA00023315"/>
    </source>
</evidence>
<keyword evidence="2 5" id="KW-0012">Acyltransferase</keyword>
<dbReference type="PROSITE" id="PS51186">
    <property type="entry name" value="GNAT"/>
    <property type="match status" value="1"/>
</dbReference>
<comment type="caution">
    <text evidence="5">The sequence shown here is derived from an EMBL/GenBank/DDBJ whole genome shotgun (WGS) entry which is preliminary data.</text>
</comment>
<dbReference type="Proteomes" id="UP001239215">
    <property type="component" value="Unassembled WGS sequence"/>
</dbReference>
<organism evidence="5 6">
    <name type="scientific">Nocardioides zeae</name>
    <dbReference type="NCBI Taxonomy" id="1457234"/>
    <lineage>
        <taxon>Bacteria</taxon>
        <taxon>Bacillati</taxon>
        <taxon>Actinomycetota</taxon>
        <taxon>Actinomycetes</taxon>
        <taxon>Propionibacteriales</taxon>
        <taxon>Nocardioidaceae</taxon>
        <taxon>Nocardioides</taxon>
    </lineage>
</organism>
<dbReference type="EC" id="2.3.1.267" evidence="5"/>
<evidence type="ECO:0000313" key="5">
    <source>
        <dbReference type="EMBL" id="MDQ1104145.1"/>
    </source>
</evidence>
<dbReference type="GO" id="GO:0008999">
    <property type="term" value="F:protein-N-terminal-alanine acetyltransferase activity"/>
    <property type="evidence" value="ECO:0007669"/>
    <property type="project" value="UniProtKB-EC"/>
</dbReference>
<dbReference type="InterPro" id="IPR016181">
    <property type="entry name" value="Acyl_CoA_acyltransferase"/>
</dbReference>
<dbReference type="SUPFAM" id="SSF55729">
    <property type="entry name" value="Acyl-CoA N-acyltransferases (Nat)"/>
    <property type="match status" value="1"/>
</dbReference>
<dbReference type="Gene3D" id="3.40.630.30">
    <property type="match status" value="1"/>
</dbReference>
<dbReference type="RefSeq" id="WP_307199521.1">
    <property type="nucleotide sequence ID" value="NZ_JAUTAN010000001.1"/>
</dbReference>
<comment type="similarity">
    <text evidence="3">Belongs to the acetyltransferase family. RimJ subfamily.</text>
</comment>
<gene>
    <name evidence="5" type="ORF">QE405_001429</name>
</gene>
<dbReference type="InterPro" id="IPR000182">
    <property type="entry name" value="GNAT_dom"/>
</dbReference>
<dbReference type="PANTHER" id="PTHR43792:SF8">
    <property type="entry name" value="[RIBOSOMAL PROTEIN US5]-ALANINE N-ACETYLTRANSFERASE"/>
    <property type="match status" value="1"/>
</dbReference>
<dbReference type="InterPro" id="IPR051531">
    <property type="entry name" value="N-acetyltransferase"/>
</dbReference>
<dbReference type="GO" id="GO:0005737">
    <property type="term" value="C:cytoplasm"/>
    <property type="evidence" value="ECO:0007669"/>
    <property type="project" value="TreeGrafter"/>
</dbReference>
<evidence type="ECO:0000256" key="1">
    <source>
        <dbReference type="ARBA" id="ARBA00022679"/>
    </source>
</evidence>
<evidence type="ECO:0000256" key="3">
    <source>
        <dbReference type="ARBA" id="ARBA00038502"/>
    </source>
</evidence>
<proteinExistence type="inferred from homology"/>
<protein>
    <submittedName>
        <fullName evidence="5">Ribosomal-protein-alanine N-acetyltransferase</fullName>
        <ecNumber evidence="5">2.3.1.267</ecNumber>
    </submittedName>
</protein>
<sequence length="194" mass="21197">MGDLLLRPWRREDAEAVLEIFAASSDLDTQYPWPVRTLADAAACLERMLAWQPDPAAGEQYPLAVVADGVPVANVALTSVSRRHGTAWVSYFSSGAARGRGHVRRSLAAVVEWAFTDLDLFRLELGHRTNNPASGAVAEAVGFVPEGVERAKLRYGDERFDVRTMALLATDPRPAARPGEGRMELAVGLRRSRT</sequence>
<keyword evidence="1 5" id="KW-0808">Transferase</keyword>
<dbReference type="EMBL" id="JAUTAN010000001">
    <property type="protein sequence ID" value="MDQ1104145.1"/>
    <property type="molecule type" value="Genomic_DNA"/>
</dbReference>
<dbReference type="Pfam" id="PF13302">
    <property type="entry name" value="Acetyltransf_3"/>
    <property type="match status" value="1"/>
</dbReference>
<evidence type="ECO:0000313" key="6">
    <source>
        <dbReference type="Proteomes" id="UP001239215"/>
    </source>
</evidence>
<reference evidence="5" key="1">
    <citation type="submission" date="2023-07" db="EMBL/GenBank/DDBJ databases">
        <title>Functional and genomic diversity of the sorghum phyllosphere microbiome.</title>
        <authorList>
            <person name="Shade A."/>
        </authorList>
    </citation>
    <scope>NUCLEOTIDE SEQUENCE</scope>
    <source>
        <strain evidence="5">SORGH_AS_1067</strain>
    </source>
</reference>
<name>A0AAJ1U1F8_9ACTN</name>
<feature type="domain" description="N-acetyltransferase" evidence="4">
    <location>
        <begin position="4"/>
        <end position="170"/>
    </location>
</feature>
<evidence type="ECO:0000259" key="4">
    <source>
        <dbReference type="PROSITE" id="PS51186"/>
    </source>
</evidence>